<name>A0A1M2VN24_TRAPU</name>
<comment type="caution">
    <text evidence="2">The sequence shown here is derived from an EMBL/GenBank/DDBJ whole genome shotgun (WGS) entry which is preliminary data.</text>
</comment>
<protein>
    <submittedName>
        <fullName evidence="2">Uncharacterized protein</fullName>
    </submittedName>
</protein>
<organism evidence="2 3">
    <name type="scientific">Trametes pubescens</name>
    <name type="common">White-rot fungus</name>
    <dbReference type="NCBI Taxonomy" id="154538"/>
    <lineage>
        <taxon>Eukaryota</taxon>
        <taxon>Fungi</taxon>
        <taxon>Dikarya</taxon>
        <taxon>Basidiomycota</taxon>
        <taxon>Agaricomycotina</taxon>
        <taxon>Agaricomycetes</taxon>
        <taxon>Polyporales</taxon>
        <taxon>Polyporaceae</taxon>
        <taxon>Trametes</taxon>
    </lineage>
</organism>
<dbReference type="OrthoDB" id="3029761at2759"/>
<evidence type="ECO:0000313" key="2">
    <source>
        <dbReference type="EMBL" id="OJT08950.1"/>
    </source>
</evidence>
<reference evidence="2 3" key="1">
    <citation type="submission" date="2016-10" db="EMBL/GenBank/DDBJ databases">
        <title>Genome sequence of the basidiomycete white-rot fungus Trametes pubescens.</title>
        <authorList>
            <person name="Makela M.R."/>
            <person name="Granchi Z."/>
            <person name="Peng M."/>
            <person name="De Vries R.P."/>
            <person name="Grigoriev I."/>
            <person name="Riley R."/>
            <person name="Hilden K."/>
        </authorList>
    </citation>
    <scope>NUCLEOTIDE SEQUENCE [LARGE SCALE GENOMIC DNA]</scope>
    <source>
        <strain evidence="2 3">FBCC735</strain>
    </source>
</reference>
<feature type="compositionally biased region" description="Polar residues" evidence="1">
    <location>
        <begin position="110"/>
        <end position="129"/>
    </location>
</feature>
<dbReference type="AlphaFoldDB" id="A0A1M2VN24"/>
<feature type="region of interest" description="Disordered" evidence="1">
    <location>
        <begin position="110"/>
        <end position="137"/>
    </location>
</feature>
<feature type="region of interest" description="Disordered" evidence="1">
    <location>
        <begin position="173"/>
        <end position="254"/>
    </location>
</feature>
<proteinExistence type="predicted"/>
<accession>A0A1M2VN24</accession>
<sequence>MNPHLDCILHDLPAPPRYRQPFYLPPPPSTVYAPSSSSQQYDWRSQAQHSALFAGPLAPSSWTNAGPSHVPSSLWPAGPPDFLLPFHHYPTKQYGTGDCKRPFLTSHCAPQSNPVSDSVARSDTSSAISRDSDLSPSPEIAEVVCNAPLVAPVPLPYHSPTFLMYDLPDEDEDLSHPPYTHRPHKRKRARDESDSDAEDDQDSPSSSDARGDKHLAAKRRAVGASGAPRWSAGSSANTTLRHPATGFSRRNRAR</sequence>
<feature type="compositionally biased region" description="Basic residues" evidence="1">
    <location>
        <begin position="179"/>
        <end position="188"/>
    </location>
</feature>
<dbReference type="Proteomes" id="UP000184267">
    <property type="component" value="Unassembled WGS sequence"/>
</dbReference>
<evidence type="ECO:0000313" key="3">
    <source>
        <dbReference type="Proteomes" id="UP000184267"/>
    </source>
</evidence>
<dbReference type="OMA" id="YTHRPHK"/>
<dbReference type="EMBL" id="MNAD01000992">
    <property type="protein sequence ID" value="OJT08950.1"/>
    <property type="molecule type" value="Genomic_DNA"/>
</dbReference>
<feature type="compositionally biased region" description="Acidic residues" evidence="1">
    <location>
        <begin position="193"/>
        <end position="202"/>
    </location>
</feature>
<gene>
    <name evidence="2" type="ORF">TRAPUB_160</name>
</gene>
<keyword evidence="3" id="KW-1185">Reference proteome</keyword>
<evidence type="ECO:0000256" key="1">
    <source>
        <dbReference type="SAM" id="MobiDB-lite"/>
    </source>
</evidence>